<evidence type="ECO:0000259" key="1">
    <source>
        <dbReference type="Pfam" id="PF00550"/>
    </source>
</evidence>
<name>A0A410WXH4_9BACL</name>
<dbReference type="Pfam" id="PF00550">
    <property type="entry name" value="PP-binding"/>
    <property type="match status" value="1"/>
</dbReference>
<protein>
    <submittedName>
        <fullName evidence="3">Acyl carrier protein</fullName>
    </submittedName>
</protein>
<reference evidence="2 5" key="2">
    <citation type="submission" date="2022-05" db="EMBL/GenBank/DDBJ databases">
        <title>Genome Sequencing of Bee-Associated Microbes.</title>
        <authorList>
            <person name="Dunlap C."/>
        </authorList>
    </citation>
    <scope>NUCLEOTIDE SEQUENCE [LARGE SCALE GENOMIC DNA]</scope>
    <source>
        <strain evidence="2 5">NRRL B-23120</strain>
    </source>
</reference>
<dbReference type="InterPro" id="IPR036736">
    <property type="entry name" value="ACP-like_sf"/>
</dbReference>
<proteinExistence type="predicted"/>
<dbReference type="RefSeq" id="WP_042225928.1">
    <property type="nucleotide sequence ID" value="NZ_CP026520.1"/>
</dbReference>
<organism evidence="3 4">
    <name type="scientific">Paenibacillus chitinolyticus</name>
    <dbReference type="NCBI Taxonomy" id="79263"/>
    <lineage>
        <taxon>Bacteria</taxon>
        <taxon>Bacillati</taxon>
        <taxon>Bacillota</taxon>
        <taxon>Bacilli</taxon>
        <taxon>Bacillales</taxon>
        <taxon>Paenibacillaceae</taxon>
        <taxon>Paenibacillus</taxon>
    </lineage>
</organism>
<feature type="domain" description="Carrier" evidence="1">
    <location>
        <begin position="11"/>
        <end position="61"/>
    </location>
</feature>
<evidence type="ECO:0000313" key="3">
    <source>
        <dbReference type="EMBL" id="QAV19139.1"/>
    </source>
</evidence>
<evidence type="ECO:0000313" key="5">
    <source>
        <dbReference type="Proteomes" id="UP001527202"/>
    </source>
</evidence>
<dbReference type="Gene3D" id="1.10.1200.10">
    <property type="entry name" value="ACP-like"/>
    <property type="match status" value="1"/>
</dbReference>
<keyword evidence="5" id="KW-1185">Reference proteome</keyword>
<accession>A0A410WXH4</accession>
<reference evidence="3 4" key="1">
    <citation type="submission" date="2018-01" db="EMBL/GenBank/DDBJ databases">
        <title>The whole genome sequencing and assembly of Paenibacillus chitinolyticus KCCM 41400 strain.</title>
        <authorList>
            <person name="Kim J.-Y."/>
            <person name="Park M.-K."/>
            <person name="Lee Y.-J."/>
            <person name="Yi H."/>
            <person name="Bahn Y.-S."/>
            <person name="Kim J.F."/>
            <person name="Lee D.-W."/>
        </authorList>
    </citation>
    <scope>NUCLEOTIDE SEQUENCE [LARGE SCALE GENOMIC DNA]</scope>
    <source>
        <strain evidence="3 4">KCCM 41400</strain>
    </source>
</reference>
<dbReference type="InterPro" id="IPR009081">
    <property type="entry name" value="PP-bd_ACP"/>
</dbReference>
<dbReference type="AlphaFoldDB" id="A0A410WXH4"/>
<sequence length="86" mass="10282">MTKEDVYAKFVEHIKKTNQVEELQIDENDNLLEHGYIDSLSMVDMIVFLEEQVGREIVIEDYDIRKFYTLKSIYETFFQDHLVSSN</sequence>
<gene>
    <name evidence="2" type="ORF">M5X16_21030</name>
    <name evidence="3" type="ORF">PC41400_16220</name>
</gene>
<dbReference type="SUPFAM" id="SSF47336">
    <property type="entry name" value="ACP-like"/>
    <property type="match status" value="1"/>
</dbReference>
<dbReference type="EMBL" id="JAMDMJ010000029">
    <property type="protein sequence ID" value="MCY9598237.1"/>
    <property type="molecule type" value="Genomic_DNA"/>
</dbReference>
<dbReference type="KEGG" id="pchi:PC41400_16220"/>
<dbReference type="Proteomes" id="UP001527202">
    <property type="component" value="Unassembled WGS sequence"/>
</dbReference>
<dbReference type="GeneID" id="95376355"/>
<dbReference type="OrthoDB" id="2643078at2"/>
<evidence type="ECO:0000313" key="4">
    <source>
        <dbReference type="Proteomes" id="UP000288943"/>
    </source>
</evidence>
<evidence type="ECO:0000313" key="2">
    <source>
        <dbReference type="EMBL" id="MCY9598237.1"/>
    </source>
</evidence>
<dbReference type="Proteomes" id="UP000288943">
    <property type="component" value="Chromosome"/>
</dbReference>
<dbReference type="EMBL" id="CP026520">
    <property type="protein sequence ID" value="QAV19139.1"/>
    <property type="molecule type" value="Genomic_DNA"/>
</dbReference>